<evidence type="ECO:0000313" key="4">
    <source>
        <dbReference type="EMBL" id="KAH8081335.1"/>
    </source>
</evidence>
<feature type="domain" description="DUF6535" evidence="3">
    <location>
        <begin position="37"/>
        <end position="212"/>
    </location>
</feature>
<feature type="transmembrane region" description="Helical" evidence="2">
    <location>
        <begin position="218"/>
        <end position="243"/>
    </location>
</feature>
<reference evidence="4" key="1">
    <citation type="journal article" date="2021" name="New Phytol.">
        <title>Evolutionary innovations through gain and loss of genes in the ectomycorrhizal Boletales.</title>
        <authorList>
            <person name="Wu G."/>
            <person name="Miyauchi S."/>
            <person name="Morin E."/>
            <person name="Kuo A."/>
            <person name="Drula E."/>
            <person name="Varga T."/>
            <person name="Kohler A."/>
            <person name="Feng B."/>
            <person name="Cao Y."/>
            <person name="Lipzen A."/>
            <person name="Daum C."/>
            <person name="Hundley H."/>
            <person name="Pangilinan J."/>
            <person name="Johnson J."/>
            <person name="Barry K."/>
            <person name="LaButti K."/>
            <person name="Ng V."/>
            <person name="Ahrendt S."/>
            <person name="Min B."/>
            <person name="Choi I.G."/>
            <person name="Park H."/>
            <person name="Plett J.M."/>
            <person name="Magnuson J."/>
            <person name="Spatafora J.W."/>
            <person name="Nagy L.G."/>
            <person name="Henrissat B."/>
            <person name="Grigoriev I.V."/>
            <person name="Yang Z.L."/>
            <person name="Xu J."/>
            <person name="Martin F.M."/>
        </authorList>
    </citation>
    <scope>NUCLEOTIDE SEQUENCE</scope>
    <source>
        <strain evidence="4">KKN 215</strain>
    </source>
</reference>
<feature type="region of interest" description="Disordered" evidence="1">
    <location>
        <begin position="260"/>
        <end position="311"/>
    </location>
</feature>
<feature type="transmembrane region" description="Helical" evidence="2">
    <location>
        <begin position="191"/>
        <end position="212"/>
    </location>
</feature>
<feature type="compositionally biased region" description="Low complexity" evidence="1">
    <location>
        <begin position="265"/>
        <end position="311"/>
    </location>
</feature>
<organism evidence="4 5">
    <name type="scientific">Cristinia sonorae</name>
    <dbReference type="NCBI Taxonomy" id="1940300"/>
    <lineage>
        <taxon>Eukaryota</taxon>
        <taxon>Fungi</taxon>
        <taxon>Dikarya</taxon>
        <taxon>Basidiomycota</taxon>
        <taxon>Agaricomycotina</taxon>
        <taxon>Agaricomycetes</taxon>
        <taxon>Agaricomycetidae</taxon>
        <taxon>Agaricales</taxon>
        <taxon>Pleurotineae</taxon>
        <taxon>Stephanosporaceae</taxon>
        <taxon>Cristinia</taxon>
    </lineage>
</organism>
<keyword evidence="2" id="KW-0472">Membrane</keyword>
<dbReference type="Proteomes" id="UP000813824">
    <property type="component" value="Unassembled WGS sequence"/>
</dbReference>
<evidence type="ECO:0000313" key="5">
    <source>
        <dbReference type="Proteomes" id="UP000813824"/>
    </source>
</evidence>
<sequence length="330" mass="36129">MLSDGKEARSVLQEILVTLRKSSIVSRGDETKWVRFWNRYNQEADEYDREFLERYKEDMNTTMIFSGLFTAVGATIASMTVSGLSQDPNVVTQTILLNVVLLLNATSGSQPQGLPIPVWEGPSASIVWFQTLLYASLVCSLMAALGAVLAIQWLSRYKAVDERGTVEHRGMLRQKKFDGLRAWGFRTFLEALPILLQFSLLLFSVSICAYMWGQQRAIASVLIFANSIGGLLWVYTVVVSAIYPESPYDTPLSDLLASKKKVTEDTPSPSDGDSSSSTTGSNSPVSMTMSTSSSSSPSSSVLSGSSLATLSQSSERIMTSVPILHSYNPR</sequence>
<gene>
    <name evidence="4" type="ORF">BXZ70DRAFT_901246</name>
</gene>
<dbReference type="EMBL" id="JAEVFJ010000052">
    <property type="protein sequence ID" value="KAH8081335.1"/>
    <property type="molecule type" value="Genomic_DNA"/>
</dbReference>
<evidence type="ECO:0000256" key="2">
    <source>
        <dbReference type="SAM" id="Phobius"/>
    </source>
</evidence>
<feature type="transmembrane region" description="Helical" evidence="2">
    <location>
        <begin position="63"/>
        <end position="84"/>
    </location>
</feature>
<keyword evidence="5" id="KW-1185">Reference proteome</keyword>
<name>A0A8K0UEJ5_9AGAR</name>
<dbReference type="Pfam" id="PF20153">
    <property type="entry name" value="DUF6535"/>
    <property type="match status" value="1"/>
</dbReference>
<dbReference type="OrthoDB" id="3247591at2759"/>
<protein>
    <recommendedName>
        <fullName evidence="3">DUF6535 domain-containing protein</fullName>
    </recommendedName>
</protein>
<accession>A0A8K0UEJ5</accession>
<feature type="transmembrane region" description="Helical" evidence="2">
    <location>
        <begin position="132"/>
        <end position="154"/>
    </location>
</feature>
<dbReference type="AlphaFoldDB" id="A0A8K0UEJ5"/>
<proteinExistence type="predicted"/>
<evidence type="ECO:0000259" key="3">
    <source>
        <dbReference type="Pfam" id="PF20153"/>
    </source>
</evidence>
<keyword evidence="2" id="KW-0812">Transmembrane</keyword>
<dbReference type="InterPro" id="IPR045338">
    <property type="entry name" value="DUF6535"/>
</dbReference>
<comment type="caution">
    <text evidence="4">The sequence shown here is derived from an EMBL/GenBank/DDBJ whole genome shotgun (WGS) entry which is preliminary data.</text>
</comment>
<keyword evidence="2" id="KW-1133">Transmembrane helix</keyword>
<evidence type="ECO:0000256" key="1">
    <source>
        <dbReference type="SAM" id="MobiDB-lite"/>
    </source>
</evidence>